<protein>
    <submittedName>
        <fullName evidence="2">Gustatory receptor</fullName>
    </submittedName>
</protein>
<proteinExistence type="predicted"/>
<name>A0AC34G020_9BILA</name>
<evidence type="ECO:0000313" key="2">
    <source>
        <dbReference type="WBParaSite" id="ES5_v2.g22841.t1"/>
    </source>
</evidence>
<accession>A0AC34G020</accession>
<sequence>MFRLTSLAILIERIVATYYASVYERHRYLKYTDLIASFTCVGISLTIPAFTVFLAIPDTFIILFITLSLFAIVFLTMFLVKKNQELRRLTQMNPMLHHRYQLAMNLRLLSLLQPCIIFIALINFIGVIILYIVAFTTSNFLYGYNALYYTYYTGISCITVFVTYKYYSNYQKLNKVKCIKIVTVTSNEISNVRIVTTMGGQSLPTKLSVDTYFSDLHNAWK</sequence>
<reference evidence="2" key="1">
    <citation type="submission" date="2022-11" db="UniProtKB">
        <authorList>
            <consortium name="WormBaseParasite"/>
        </authorList>
    </citation>
    <scope>IDENTIFICATION</scope>
</reference>
<dbReference type="WBParaSite" id="ES5_v2.g22841.t1">
    <property type="protein sequence ID" value="ES5_v2.g22841.t1"/>
    <property type="gene ID" value="ES5_v2.g22841"/>
</dbReference>
<dbReference type="Proteomes" id="UP000887579">
    <property type="component" value="Unplaced"/>
</dbReference>
<evidence type="ECO:0000313" key="1">
    <source>
        <dbReference type="Proteomes" id="UP000887579"/>
    </source>
</evidence>
<organism evidence="1 2">
    <name type="scientific">Panagrolaimus sp. ES5</name>
    <dbReference type="NCBI Taxonomy" id="591445"/>
    <lineage>
        <taxon>Eukaryota</taxon>
        <taxon>Metazoa</taxon>
        <taxon>Ecdysozoa</taxon>
        <taxon>Nematoda</taxon>
        <taxon>Chromadorea</taxon>
        <taxon>Rhabditida</taxon>
        <taxon>Tylenchina</taxon>
        <taxon>Panagrolaimomorpha</taxon>
        <taxon>Panagrolaimoidea</taxon>
        <taxon>Panagrolaimidae</taxon>
        <taxon>Panagrolaimus</taxon>
    </lineage>
</organism>